<evidence type="ECO:0000313" key="2">
    <source>
        <dbReference type="EMBL" id="AYB31660.1"/>
    </source>
</evidence>
<dbReference type="KEGG" id="chk:D4L85_14285"/>
<proteinExistence type="predicted"/>
<reference evidence="3" key="1">
    <citation type="submission" date="2018-09" db="EMBL/GenBank/DDBJ databases">
        <title>Chryseolinea sp. KIS68-18 isolated from soil.</title>
        <authorList>
            <person name="Weon H.-Y."/>
            <person name="Kwon S.-W."/>
            <person name="Lee S.A."/>
        </authorList>
    </citation>
    <scope>NUCLEOTIDE SEQUENCE [LARGE SCALE GENOMIC DNA]</scope>
    <source>
        <strain evidence="3">KIS68-18</strain>
    </source>
</reference>
<organism evidence="2 3">
    <name type="scientific">Chryseolinea soli</name>
    <dbReference type="NCBI Taxonomy" id="2321403"/>
    <lineage>
        <taxon>Bacteria</taxon>
        <taxon>Pseudomonadati</taxon>
        <taxon>Bacteroidota</taxon>
        <taxon>Cytophagia</taxon>
        <taxon>Cytophagales</taxon>
        <taxon>Fulvivirgaceae</taxon>
        <taxon>Chryseolinea</taxon>
    </lineage>
</organism>
<accession>A0A385SQ78</accession>
<feature type="domain" description="Phosphodiester glycosidase" evidence="1">
    <location>
        <begin position="81"/>
        <end position="232"/>
    </location>
</feature>
<evidence type="ECO:0000259" key="1">
    <source>
        <dbReference type="Pfam" id="PF09992"/>
    </source>
</evidence>
<sequence>MRTIVLFFAFLSLGFILQDSGETVIFKHPDYVLKKYVIRTREFSTTLFVVIIEPKHLKAKIQGLTQRHSNGRTAVEVVRTGAKVVLGGGFVSSFYPLIPNGFLKIDGATISALRAGGYNGVAGVNGGKLSLLRCSNESIDKVYEGFQTGPFLVQGGSVVFRPSSEASYRAYNRAIVAINTNNKVVVAVTTEPVTLLQMATFLSGTSNTDLKSKEVLNLAGGGSETLVVKGNNTVYTYGSFQDNQSALIAFY</sequence>
<dbReference type="AlphaFoldDB" id="A0A385SQ78"/>
<dbReference type="RefSeq" id="WP_119754930.1">
    <property type="nucleotide sequence ID" value="NZ_CP032382.1"/>
</dbReference>
<protein>
    <recommendedName>
        <fullName evidence="1">Phosphodiester glycosidase domain-containing protein</fullName>
    </recommendedName>
</protein>
<evidence type="ECO:0000313" key="3">
    <source>
        <dbReference type="Proteomes" id="UP000266183"/>
    </source>
</evidence>
<gene>
    <name evidence="2" type="ORF">D4L85_14285</name>
</gene>
<dbReference type="EMBL" id="CP032382">
    <property type="protein sequence ID" value="AYB31660.1"/>
    <property type="molecule type" value="Genomic_DNA"/>
</dbReference>
<keyword evidence="3" id="KW-1185">Reference proteome</keyword>
<dbReference type="Proteomes" id="UP000266183">
    <property type="component" value="Chromosome"/>
</dbReference>
<dbReference type="Pfam" id="PF09992">
    <property type="entry name" value="NAGPA"/>
    <property type="match status" value="1"/>
</dbReference>
<dbReference type="InterPro" id="IPR018711">
    <property type="entry name" value="NAGPA"/>
</dbReference>
<name>A0A385SQ78_9BACT</name>